<evidence type="ECO:0000313" key="2">
    <source>
        <dbReference type="EMBL" id="EEA89610.1"/>
    </source>
</evidence>
<name>B6GDH1_9ACTN</name>
<accession>B6GDH1</accession>
<dbReference type="RefSeq" id="WP_006721780.1">
    <property type="nucleotide sequence ID" value="NZ_CP085935.1"/>
</dbReference>
<dbReference type="eggNOG" id="ENOG5031UWU">
    <property type="taxonomic scope" value="Bacteria"/>
</dbReference>
<gene>
    <name evidence="2" type="ORF">COLSTE_02151</name>
</gene>
<feature type="domain" description="BppU N-terminal" evidence="1">
    <location>
        <begin position="6"/>
        <end position="135"/>
    </location>
</feature>
<keyword evidence="3" id="KW-1185">Reference proteome</keyword>
<dbReference type="AlphaFoldDB" id="B6GDH1"/>
<dbReference type="HOGENOM" id="CLU_833448_0_0_11"/>
<comment type="caution">
    <text evidence="2">The sequence shown here is derived from an EMBL/GenBank/DDBJ whole genome shotgun (WGS) entry which is preliminary data.</text>
</comment>
<protein>
    <recommendedName>
        <fullName evidence="1">BppU N-terminal domain-containing protein</fullName>
    </recommendedName>
</protein>
<dbReference type="Pfam" id="PF10651">
    <property type="entry name" value="BppU_N"/>
    <property type="match status" value="1"/>
</dbReference>
<dbReference type="STRING" id="445975.COLSTE_02151"/>
<reference evidence="2 3" key="1">
    <citation type="submission" date="2008-10" db="EMBL/GenBank/DDBJ databases">
        <title>Draft genome sequence of Collinsella stercoris (DSM 13279).</title>
        <authorList>
            <person name="Sudarsanam P."/>
            <person name="Ley R."/>
            <person name="Guruge J."/>
            <person name="Turnbaugh P.J."/>
            <person name="Mahowald M."/>
            <person name="Liep D."/>
            <person name="Gordon J."/>
        </authorList>
    </citation>
    <scope>NUCLEOTIDE SEQUENCE [LARGE SCALE GENOMIC DNA]</scope>
    <source>
        <strain evidence="2 3">DSM 13279</strain>
    </source>
</reference>
<evidence type="ECO:0000259" key="1">
    <source>
        <dbReference type="Pfam" id="PF10651"/>
    </source>
</evidence>
<dbReference type="Gene3D" id="2.60.40.3350">
    <property type="match status" value="1"/>
</dbReference>
<dbReference type="OrthoDB" id="3196973at2"/>
<reference evidence="2 3" key="2">
    <citation type="submission" date="2008-10" db="EMBL/GenBank/DDBJ databases">
        <authorList>
            <person name="Fulton L."/>
            <person name="Clifton S."/>
            <person name="Fulton B."/>
            <person name="Xu J."/>
            <person name="Minx P."/>
            <person name="Pepin K.H."/>
            <person name="Johnson M."/>
            <person name="Thiruvilangam P."/>
            <person name="Bhonagiri V."/>
            <person name="Nash W.E."/>
            <person name="Mardis E.R."/>
            <person name="Wilson R.K."/>
        </authorList>
    </citation>
    <scope>NUCLEOTIDE SEQUENCE [LARGE SCALE GENOMIC DNA]</scope>
    <source>
        <strain evidence="2 3">DSM 13279</strain>
    </source>
</reference>
<organism evidence="2 3">
    <name type="scientific">Collinsella stercoris DSM 13279</name>
    <dbReference type="NCBI Taxonomy" id="445975"/>
    <lineage>
        <taxon>Bacteria</taxon>
        <taxon>Bacillati</taxon>
        <taxon>Actinomycetota</taxon>
        <taxon>Coriobacteriia</taxon>
        <taxon>Coriobacteriales</taxon>
        <taxon>Coriobacteriaceae</taxon>
        <taxon>Collinsella</taxon>
    </lineage>
</organism>
<dbReference type="InterPro" id="IPR018913">
    <property type="entry name" value="BppU_N"/>
</dbReference>
<sequence>MSNTRTLELDISKEGTGTCVKVGQGDDGGTTIKALIYDNGAEFELSGATAWLVVLLPNKRNYYRGQCSVSGNAVTITVDESKLCSVPGYTDEAYFTITKSGKTYSTERFAIEILRSALDGQKPAQSWDDAVQDLIDRGNAAVNKANSAASAANSAANAANTAASNANGKATAAQQAAEAANSAASAANTAKANADKATTAANNAASAANTAKANADKATASANTAKTAADTAASNANAAAARANGAADDATAAAQNALNIANSIASIKPPSDAEVEELRKANEILASAVAELQDKYVLIGETAYVPPTRVTSYSGETLALAQSGVSGETATLN</sequence>
<evidence type="ECO:0000313" key="3">
    <source>
        <dbReference type="Proteomes" id="UP000003560"/>
    </source>
</evidence>
<proteinExistence type="predicted"/>
<dbReference type="Proteomes" id="UP000003560">
    <property type="component" value="Unassembled WGS sequence"/>
</dbReference>
<dbReference type="EMBL" id="ABXJ01000128">
    <property type="protein sequence ID" value="EEA89610.1"/>
    <property type="molecule type" value="Genomic_DNA"/>
</dbReference>
<dbReference type="GeneID" id="98002232"/>